<feature type="compositionally biased region" description="Basic and acidic residues" evidence="1">
    <location>
        <begin position="130"/>
        <end position="150"/>
    </location>
</feature>
<dbReference type="HOGENOM" id="CLU_1736639_0_0_11"/>
<reference evidence="2 3" key="1">
    <citation type="submission" date="2012-02" db="EMBL/GenBank/DDBJ databases">
        <title>Complete genome sequence of Actinoplanes missouriensis 431 (= NBRC 102363).</title>
        <authorList>
            <person name="Ohnishi Y."/>
            <person name="Ishikawa J."/>
            <person name="Sekine M."/>
            <person name="Hosoyama A."/>
            <person name="Harada T."/>
            <person name="Narita H."/>
            <person name="Hata T."/>
            <person name="Konno Y."/>
            <person name="Tutikane K."/>
            <person name="Fujita N."/>
            <person name="Horinouchi S."/>
            <person name="Hayakawa M."/>
        </authorList>
    </citation>
    <scope>NUCLEOTIDE SEQUENCE [LARGE SCALE GENOMIC DNA]</scope>
    <source>
        <strain evidence="3">ATCC 14538 / DSM 43046 / CBS 188.64 / JCM 3121 / NBRC 102363 / NCIMB 12654 / NRRL B-3342 / UNCC 431</strain>
    </source>
</reference>
<evidence type="ECO:0000256" key="1">
    <source>
        <dbReference type="SAM" id="MobiDB-lite"/>
    </source>
</evidence>
<dbReference type="KEGG" id="ams:AMIS_2660"/>
<dbReference type="AlphaFoldDB" id="I0GXJ9"/>
<dbReference type="STRING" id="512565.AMIS_2660"/>
<dbReference type="EMBL" id="AP012319">
    <property type="protein sequence ID" value="BAL85486.1"/>
    <property type="molecule type" value="Genomic_DNA"/>
</dbReference>
<feature type="region of interest" description="Disordered" evidence="1">
    <location>
        <begin position="117"/>
        <end position="150"/>
    </location>
</feature>
<accession>I0GXJ9</accession>
<keyword evidence="3" id="KW-1185">Reference proteome</keyword>
<sequence>MTRSEIALLLGAIAGRDQRTIGDADVLAWHEDLGDLDFADARAAVSRHFRESTDRIMPAHIRRLTRIIRDERRASTTVRALPPGKLEDDPDRDARIARNRNRVREILAEYVVARSVPGADEPPLTGSDLIRQRALDRSRAEKRSSRREAA</sequence>
<evidence type="ECO:0000313" key="3">
    <source>
        <dbReference type="Proteomes" id="UP000007882"/>
    </source>
</evidence>
<feature type="region of interest" description="Disordered" evidence="1">
    <location>
        <begin position="74"/>
        <end position="93"/>
    </location>
</feature>
<dbReference type="OrthoDB" id="4764618at2"/>
<organism evidence="2 3">
    <name type="scientific">Actinoplanes missouriensis (strain ATCC 14538 / DSM 43046 / CBS 188.64 / JCM 3121 / NBRC 102363 / NCIMB 12654 / NRRL B-3342 / UNCC 431)</name>
    <dbReference type="NCBI Taxonomy" id="512565"/>
    <lineage>
        <taxon>Bacteria</taxon>
        <taxon>Bacillati</taxon>
        <taxon>Actinomycetota</taxon>
        <taxon>Actinomycetes</taxon>
        <taxon>Micromonosporales</taxon>
        <taxon>Micromonosporaceae</taxon>
        <taxon>Actinoplanes</taxon>
    </lineage>
</organism>
<evidence type="ECO:0000313" key="2">
    <source>
        <dbReference type="EMBL" id="BAL85486.1"/>
    </source>
</evidence>
<gene>
    <name evidence="2" type="ordered locus">AMIS_2660</name>
</gene>
<dbReference type="Proteomes" id="UP000007882">
    <property type="component" value="Chromosome"/>
</dbReference>
<name>I0GXJ9_ACTM4</name>
<protein>
    <submittedName>
        <fullName evidence="2">Uncharacterized protein</fullName>
    </submittedName>
</protein>
<proteinExistence type="predicted"/>
<dbReference type="RefSeq" id="WP_014440386.1">
    <property type="nucleotide sequence ID" value="NC_017093.1"/>
</dbReference>
<dbReference type="eggNOG" id="ENOG5032PKH">
    <property type="taxonomic scope" value="Bacteria"/>
</dbReference>